<dbReference type="OrthoDB" id="9800872at2"/>
<dbReference type="SMART" id="SM00450">
    <property type="entry name" value="RHOD"/>
    <property type="match status" value="1"/>
</dbReference>
<name>A0A563DIB8_9FLAO</name>
<protein>
    <submittedName>
        <fullName evidence="2">Rhodanese-like domain-containing protein</fullName>
    </submittedName>
</protein>
<dbReference type="SUPFAM" id="SSF52821">
    <property type="entry name" value="Rhodanese/Cell cycle control phosphatase"/>
    <property type="match status" value="1"/>
</dbReference>
<evidence type="ECO:0000259" key="1">
    <source>
        <dbReference type="PROSITE" id="PS50206"/>
    </source>
</evidence>
<reference evidence="2 3" key="1">
    <citation type="submission" date="2019-02" db="EMBL/GenBank/DDBJ databases">
        <title>Apibacter muscae sp. nov.: a novel member of the house fly microbiota.</title>
        <authorList>
            <person name="Park R."/>
        </authorList>
    </citation>
    <scope>NUCLEOTIDE SEQUENCE [LARGE SCALE GENOMIC DNA]</scope>
    <source>
        <strain evidence="2 3">AL1</strain>
    </source>
</reference>
<dbReference type="EMBL" id="SELH01000013">
    <property type="protein sequence ID" value="TWP29761.1"/>
    <property type="molecule type" value="Genomic_DNA"/>
</dbReference>
<dbReference type="InterPro" id="IPR050229">
    <property type="entry name" value="GlpE_sulfurtransferase"/>
</dbReference>
<evidence type="ECO:0000313" key="2">
    <source>
        <dbReference type="EMBL" id="TWP29761.1"/>
    </source>
</evidence>
<comment type="caution">
    <text evidence="2">The sequence shown here is derived from an EMBL/GenBank/DDBJ whole genome shotgun (WGS) entry which is preliminary data.</text>
</comment>
<dbReference type="PANTHER" id="PTHR43031">
    <property type="entry name" value="FAD-DEPENDENT OXIDOREDUCTASE"/>
    <property type="match status" value="1"/>
</dbReference>
<dbReference type="Pfam" id="PF00581">
    <property type="entry name" value="Rhodanese"/>
    <property type="match status" value="1"/>
</dbReference>
<dbReference type="PANTHER" id="PTHR43031:SF1">
    <property type="entry name" value="PYRIDINE NUCLEOTIDE-DISULPHIDE OXIDOREDUCTASE"/>
    <property type="match status" value="1"/>
</dbReference>
<accession>A0A563DIB8</accession>
<evidence type="ECO:0000313" key="3">
    <source>
        <dbReference type="Proteomes" id="UP000319499"/>
    </source>
</evidence>
<dbReference type="Proteomes" id="UP000319499">
    <property type="component" value="Unassembled WGS sequence"/>
</dbReference>
<proteinExistence type="predicted"/>
<dbReference type="CDD" id="cd00158">
    <property type="entry name" value="RHOD"/>
    <property type="match status" value="1"/>
</dbReference>
<dbReference type="PROSITE" id="PS50206">
    <property type="entry name" value="RHODANESE_3"/>
    <property type="match status" value="1"/>
</dbReference>
<feature type="domain" description="Rhodanese" evidence="1">
    <location>
        <begin position="8"/>
        <end position="94"/>
    </location>
</feature>
<keyword evidence="3" id="KW-1185">Reference proteome</keyword>
<dbReference type="RefSeq" id="WP_146291553.1">
    <property type="nucleotide sequence ID" value="NZ_SELH01000013.1"/>
</dbReference>
<gene>
    <name evidence="2" type="ORF">ETU09_01935</name>
</gene>
<sequence>MEIDKVIKEPTVTFLDVREKEELINEGEVKGAILIPMREVPERLDEIKLFSKPLVVFCRSGNRSENVVKFLKDQGLTEVYNGGGFNEVNELLEDH</sequence>
<dbReference type="Gene3D" id="3.40.250.10">
    <property type="entry name" value="Rhodanese-like domain"/>
    <property type="match status" value="1"/>
</dbReference>
<dbReference type="InterPro" id="IPR036873">
    <property type="entry name" value="Rhodanese-like_dom_sf"/>
</dbReference>
<organism evidence="2 3">
    <name type="scientific">Apibacter muscae</name>
    <dbReference type="NCBI Taxonomy" id="2509004"/>
    <lineage>
        <taxon>Bacteria</taxon>
        <taxon>Pseudomonadati</taxon>
        <taxon>Bacteroidota</taxon>
        <taxon>Flavobacteriia</taxon>
        <taxon>Flavobacteriales</taxon>
        <taxon>Weeksellaceae</taxon>
        <taxon>Apibacter</taxon>
    </lineage>
</organism>
<dbReference type="InterPro" id="IPR001763">
    <property type="entry name" value="Rhodanese-like_dom"/>
</dbReference>
<dbReference type="AlphaFoldDB" id="A0A563DIB8"/>